<keyword evidence="11" id="KW-1185">Reference proteome</keyword>
<comment type="similarity">
    <text evidence="6">Belongs to the L2HGDH family.</text>
</comment>
<evidence type="ECO:0000256" key="5">
    <source>
        <dbReference type="ARBA" id="ARBA00036066"/>
    </source>
</evidence>
<comment type="cofactor">
    <cofactor evidence="1">
        <name>FAD</name>
        <dbReference type="ChEBI" id="CHEBI:57692"/>
    </cofactor>
</comment>
<evidence type="ECO:0000313" key="11">
    <source>
        <dbReference type="Proteomes" id="UP000054549"/>
    </source>
</evidence>
<evidence type="ECO:0000256" key="8">
    <source>
        <dbReference type="ARBA" id="ARBA00041137"/>
    </source>
</evidence>
<dbReference type="SUPFAM" id="SSF51905">
    <property type="entry name" value="FAD/NAD(P)-binding domain"/>
    <property type="match status" value="1"/>
</dbReference>
<comment type="catalytic activity">
    <reaction evidence="5">
        <text>(S)-2-hydroxyglutarate + A = 2-oxoglutarate + AH2</text>
        <dbReference type="Rhea" id="RHEA:21252"/>
        <dbReference type="ChEBI" id="CHEBI:13193"/>
        <dbReference type="ChEBI" id="CHEBI:16782"/>
        <dbReference type="ChEBI" id="CHEBI:16810"/>
        <dbReference type="ChEBI" id="CHEBI:17499"/>
        <dbReference type="EC" id="1.1.99.2"/>
    </reaction>
</comment>
<evidence type="ECO:0000256" key="3">
    <source>
        <dbReference type="ARBA" id="ARBA00022827"/>
    </source>
</evidence>
<name>A0A0C2SXH9_AMAMK</name>
<dbReference type="InParanoid" id="A0A0C2SXH9"/>
<keyword evidence="4" id="KW-0560">Oxidoreductase</keyword>
<dbReference type="PANTHER" id="PTHR43104:SF4">
    <property type="entry name" value="L-2-HYDROXYGLUTARATE DEHYDROGENASE, MITOCHONDRIAL"/>
    <property type="match status" value="1"/>
</dbReference>
<dbReference type="PANTHER" id="PTHR43104">
    <property type="entry name" value="L-2-HYDROXYGLUTARATE DEHYDROGENASE, MITOCHONDRIAL"/>
    <property type="match status" value="1"/>
</dbReference>
<organism evidence="10 11">
    <name type="scientific">Amanita muscaria (strain Koide BX008)</name>
    <dbReference type="NCBI Taxonomy" id="946122"/>
    <lineage>
        <taxon>Eukaryota</taxon>
        <taxon>Fungi</taxon>
        <taxon>Dikarya</taxon>
        <taxon>Basidiomycota</taxon>
        <taxon>Agaricomycotina</taxon>
        <taxon>Agaricomycetes</taxon>
        <taxon>Agaricomycetidae</taxon>
        <taxon>Agaricales</taxon>
        <taxon>Pluteineae</taxon>
        <taxon>Amanitaceae</taxon>
        <taxon>Amanita</taxon>
    </lineage>
</organism>
<protein>
    <recommendedName>
        <fullName evidence="8">L-2-hydroxyglutarate dehydrogenase, mitochondrial</fullName>
        <ecNumber evidence="7">1.1.99.2</ecNumber>
    </recommendedName>
</protein>
<evidence type="ECO:0000313" key="10">
    <source>
        <dbReference type="EMBL" id="KIL68200.1"/>
    </source>
</evidence>
<dbReference type="InterPro" id="IPR036188">
    <property type="entry name" value="FAD/NAD-bd_sf"/>
</dbReference>
<dbReference type="AlphaFoldDB" id="A0A0C2SXH9"/>
<sequence length="452" mass="50069">MSVIRGLKAALNASGKYRYKAPETAVDFLVIGGGVVGLAIAQRLSARYPSKTAILVDRHAQAGEETSSRNSEVIHAGLYYPDDSLKTRFCLRGRDLLYERCEKYNIPHSRLGKLVVALPHQRSYIENLHAKSFKLKWPPRSIPSSGPVLPTELLSGDQAREYEPDLSKDIVGALWSPTTGIIDSHAYLTSLEKDIVDSEGGQLVYSTRVVRIDPYKRSAQSYHGSELVAAEDGWVVQIVTGRSERNDALFARTIINAAGLSSAVVLNSVLPEAKRIPLYYARGSYGSYHGPGVSHVSHLIYPCPETRGTIHGFHSLGTHLTLDLNGKVKFGPDIEWISPPEDVHTSKVDELPDFWTTHLVPNDTRLPEMYEAVKTYLPGVVPEGFQSDYVGIRPKIAAPEHGFQDFTFREDYPSQDTRNPMISLLNIESPGLTSSLAIAEYVVEDMVGKYKY</sequence>
<dbReference type="InterPro" id="IPR006076">
    <property type="entry name" value="FAD-dep_OxRdtase"/>
</dbReference>
<feature type="domain" description="FAD dependent oxidoreductase" evidence="9">
    <location>
        <begin position="27"/>
        <end position="444"/>
    </location>
</feature>
<dbReference type="Gene3D" id="3.30.9.10">
    <property type="entry name" value="D-Amino Acid Oxidase, subunit A, domain 2"/>
    <property type="match status" value="1"/>
</dbReference>
<dbReference type="EC" id="1.1.99.2" evidence="7"/>
<dbReference type="EMBL" id="KN818229">
    <property type="protein sequence ID" value="KIL68200.1"/>
    <property type="molecule type" value="Genomic_DNA"/>
</dbReference>
<gene>
    <name evidence="10" type="ORF">M378DRAFT_191202</name>
</gene>
<dbReference type="OrthoDB" id="498204at2759"/>
<accession>A0A0C2SXH9</accession>
<evidence type="ECO:0000259" key="9">
    <source>
        <dbReference type="Pfam" id="PF01266"/>
    </source>
</evidence>
<dbReference type="GO" id="GO:0047545">
    <property type="term" value="F:(S)-2-hydroxyglutarate dehydrogenase activity"/>
    <property type="evidence" value="ECO:0007669"/>
    <property type="project" value="UniProtKB-EC"/>
</dbReference>
<dbReference type="STRING" id="946122.A0A0C2SXH9"/>
<keyword evidence="3" id="KW-0274">FAD</keyword>
<dbReference type="Pfam" id="PF01266">
    <property type="entry name" value="DAO"/>
    <property type="match status" value="1"/>
</dbReference>
<evidence type="ECO:0000256" key="4">
    <source>
        <dbReference type="ARBA" id="ARBA00023002"/>
    </source>
</evidence>
<evidence type="ECO:0000256" key="2">
    <source>
        <dbReference type="ARBA" id="ARBA00022630"/>
    </source>
</evidence>
<proteinExistence type="inferred from homology"/>
<dbReference type="Proteomes" id="UP000054549">
    <property type="component" value="Unassembled WGS sequence"/>
</dbReference>
<evidence type="ECO:0000256" key="6">
    <source>
        <dbReference type="ARBA" id="ARBA00037941"/>
    </source>
</evidence>
<reference evidence="10 11" key="1">
    <citation type="submission" date="2014-04" db="EMBL/GenBank/DDBJ databases">
        <title>Evolutionary Origins and Diversification of the Mycorrhizal Mutualists.</title>
        <authorList>
            <consortium name="DOE Joint Genome Institute"/>
            <consortium name="Mycorrhizal Genomics Consortium"/>
            <person name="Kohler A."/>
            <person name="Kuo A."/>
            <person name="Nagy L.G."/>
            <person name="Floudas D."/>
            <person name="Copeland A."/>
            <person name="Barry K.W."/>
            <person name="Cichocki N."/>
            <person name="Veneault-Fourrey C."/>
            <person name="LaButti K."/>
            <person name="Lindquist E.A."/>
            <person name="Lipzen A."/>
            <person name="Lundell T."/>
            <person name="Morin E."/>
            <person name="Murat C."/>
            <person name="Riley R."/>
            <person name="Ohm R."/>
            <person name="Sun H."/>
            <person name="Tunlid A."/>
            <person name="Henrissat B."/>
            <person name="Grigoriev I.V."/>
            <person name="Hibbett D.S."/>
            <person name="Martin F."/>
        </authorList>
    </citation>
    <scope>NUCLEOTIDE SEQUENCE [LARGE SCALE GENOMIC DNA]</scope>
    <source>
        <strain evidence="10 11">Koide BX008</strain>
    </source>
</reference>
<keyword evidence="2" id="KW-0285">Flavoprotein</keyword>
<dbReference type="HOGENOM" id="CLU_024775_1_0_1"/>
<evidence type="ECO:0000256" key="1">
    <source>
        <dbReference type="ARBA" id="ARBA00001974"/>
    </source>
</evidence>
<dbReference type="Gene3D" id="3.50.50.60">
    <property type="entry name" value="FAD/NAD(P)-binding domain"/>
    <property type="match status" value="1"/>
</dbReference>
<evidence type="ECO:0000256" key="7">
    <source>
        <dbReference type="ARBA" id="ARBA00038878"/>
    </source>
</evidence>